<keyword evidence="7 10" id="KW-0472">Membrane</keyword>
<dbReference type="InterPro" id="IPR008969">
    <property type="entry name" value="CarboxyPept-like_regulatory"/>
</dbReference>
<dbReference type="Gene3D" id="2.170.130.10">
    <property type="entry name" value="TonB-dependent receptor, plug domain"/>
    <property type="match status" value="1"/>
</dbReference>
<evidence type="ECO:0000256" key="1">
    <source>
        <dbReference type="ARBA" id="ARBA00004571"/>
    </source>
</evidence>
<dbReference type="Gene3D" id="2.60.40.1120">
    <property type="entry name" value="Carboxypeptidase-like, regulatory domain"/>
    <property type="match status" value="1"/>
</dbReference>
<comment type="similarity">
    <text evidence="10">Belongs to the TonB-dependent receptor family.</text>
</comment>
<evidence type="ECO:0000313" key="14">
    <source>
        <dbReference type="Proteomes" id="UP000290889"/>
    </source>
</evidence>
<evidence type="ECO:0000256" key="3">
    <source>
        <dbReference type="ARBA" id="ARBA00022452"/>
    </source>
</evidence>
<dbReference type="GO" id="GO:0015344">
    <property type="term" value="F:siderophore uptake transmembrane transporter activity"/>
    <property type="evidence" value="ECO:0007669"/>
    <property type="project" value="TreeGrafter"/>
</dbReference>
<dbReference type="KEGG" id="mur:EQY75_02070"/>
<evidence type="ECO:0000256" key="7">
    <source>
        <dbReference type="ARBA" id="ARBA00023136"/>
    </source>
</evidence>
<reference evidence="13 14" key="1">
    <citation type="submission" date="2019-01" db="EMBL/GenBank/DDBJ databases">
        <title>Muriicola soli sp. nov., isolated from soil.</title>
        <authorList>
            <person name="Kang H.J."/>
            <person name="Kim S.B."/>
        </authorList>
    </citation>
    <scope>NUCLEOTIDE SEQUENCE [LARGE SCALE GENOMIC DNA]</scope>
    <source>
        <strain evidence="13 14">MMS17-SY002</strain>
    </source>
</reference>
<dbReference type="SUPFAM" id="SSF49464">
    <property type="entry name" value="Carboxypeptidase regulatory domain-like"/>
    <property type="match status" value="1"/>
</dbReference>
<evidence type="ECO:0000256" key="9">
    <source>
        <dbReference type="ARBA" id="ARBA00023237"/>
    </source>
</evidence>
<sequence length="800" mass="90453">MIIRHLYIVILLLIPALGIGQQCDNTLSGKVLDFHNKSPLTGATLFIPELDVSAITDFNGLYEIKNLCEGKYELEIMHPECRTVFYTVRISANTEKDFLLEHHLEQLEEVQVVGGAISKKTNSGLEQRLASEALVRYSGASLGDALNELSGVSSISTGATIVKPVIHGLNGSRVLVLNDGVRMQDMEWGDEHAPNVDINAANAISIVKGAAALQYGGDAIGGVILLEQENMPAKDTLYGKTVINGIYNGRGGSISSELSKVFKDQWFLKAQGSYKRLGDQEAPDYNLSNTGIAESGLSLQFGKKTFNWGVHARFSYYDAEIAILRASHIGNIDDLIRSINSGIPEIIRPFTYDLQNPRQKVTHYLGKVALYKRFEGLGKLSFQYDFQDNRRLEYDVRRGELNDQASLDLQLTTHTLSTDFKWDADDKLEMQFGLMGRYQENFPNPATGVRRLIPDYEKIDLGIYGTAEYRINNNWEVDGGIRYDYSQIDALKFYQTSRWEERGYDQDFSDIVVEDLGSQLLTNPVLDFNNISVTSGVQYSKNNNTFFRFNYSLSQRAPNPSELFSDGLHHSAARIELGDLRIKSETSNKISLSFEKQYQDWGITVEPYANFLVDFILLEPTGVEFTIRGAFPVWTYRQTDSRLLGLDISGYKNWNEQWTTEHQFSIVKGTDVENDIPLINVPSANFRNRLRFTKKEWKGLEVSLMSNLVFRQNETPPNFVVFSPEQQQDVLLEINSPPDTYHLLGFTSKMEFSLGGARVLTTSLNVNNILNTSFRDYLDRQRFFADGMGRNILLQLIINY</sequence>
<dbReference type="Gene3D" id="2.40.170.20">
    <property type="entry name" value="TonB-dependent receptor, beta-barrel domain"/>
    <property type="match status" value="1"/>
</dbReference>
<evidence type="ECO:0000256" key="6">
    <source>
        <dbReference type="ARBA" id="ARBA00023077"/>
    </source>
</evidence>
<evidence type="ECO:0000313" key="13">
    <source>
        <dbReference type="EMBL" id="QBA63439.1"/>
    </source>
</evidence>
<dbReference type="InterPro" id="IPR000531">
    <property type="entry name" value="Beta-barrel_TonB"/>
</dbReference>
<dbReference type="PANTHER" id="PTHR30069">
    <property type="entry name" value="TONB-DEPENDENT OUTER MEMBRANE RECEPTOR"/>
    <property type="match status" value="1"/>
</dbReference>
<dbReference type="OrthoDB" id="9795928at2"/>
<keyword evidence="3" id="KW-1134">Transmembrane beta strand</keyword>
<keyword evidence="14" id="KW-1185">Reference proteome</keyword>
<dbReference type="EMBL" id="CP035544">
    <property type="protein sequence ID" value="QBA63439.1"/>
    <property type="molecule type" value="Genomic_DNA"/>
</dbReference>
<evidence type="ECO:0000259" key="12">
    <source>
        <dbReference type="Pfam" id="PF07715"/>
    </source>
</evidence>
<keyword evidence="2" id="KW-0813">Transport</keyword>
<dbReference type="Pfam" id="PF13715">
    <property type="entry name" value="CarbopepD_reg_2"/>
    <property type="match status" value="1"/>
</dbReference>
<dbReference type="InterPro" id="IPR012910">
    <property type="entry name" value="Plug_dom"/>
</dbReference>
<name>A0A411E6X1_9FLAO</name>
<dbReference type="Pfam" id="PF00593">
    <property type="entry name" value="TonB_dep_Rec_b-barrel"/>
    <property type="match status" value="1"/>
</dbReference>
<dbReference type="RefSeq" id="WP_129602425.1">
    <property type="nucleotide sequence ID" value="NZ_CP035544.1"/>
</dbReference>
<evidence type="ECO:0000256" key="8">
    <source>
        <dbReference type="ARBA" id="ARBA00023170"/>
    </source>
</evidence>
<evidence type="ECO:0000256" key="5">
    <source>
        <dbReference type="ARBA" id="ARBA00022729"/>
    </source>
</evidence>
<comment type="subcellular location">
    <subcellularLocation>
        <location evidence="1">Cell outer membrane</location>
        <topology evidence="1">Multi-pass membrane protein</topology>
    </subcellularLocation>
</comment>
<dbReference type="AlphaFoldDB" id="A0A411E6X1"/>
<organism evidence="13 14">
    <name type="scientific">Muriicola soli</name>
    <dbReference type="NCBI Taxonomy" id="2507538"/>
    <lineage>
        <taxon>Bacteria</taxon>
        <taxon>Pseudomonadati</taxon>
        <taxon>Bacteroidota</taxon>
        <taxon>Flavobacteriia</taxon>
        <taxon>Flavobacteriales</taxon>
        <taxon>Flavobacteriaceae</taxon>
        <taxon>Muriicola</taxon>
    </lineage>
</organism>
<keyword evidence="6 10" id="KW-0798">TonB box</keyword>
<keyword evidence="8 13" id="KW-0675">Receptor</keyword>
<accession>A0A411E6X1</accession>
<dbReference type="GO" id="GO:0044718">
    <property type="term" value="P:siderophore transmembrane transport"/>
    <property type="evidence" value="ECO:0007669"/>
    <property type="project" value="TreeGrafter"/>
</dbReference>
<dbReference type="SUPFAM" id="SSF56935">
    <property type="entry name" value="Porins"/>
    <property type="match status" value="1"/>
</dbReference>
<feature type="domain" description="TonB-dependent receptor-like beta-barrel" evidence="11">
    <location>
        <begin position="303"/>
        <end position="769"/>
    </location>
</feature>
<dbReference type="Proteomes" id="UP000290889">
    <property type="component" value="Chromosome"/>
</dbReference>
<dbReference type="PANTHER" id="PTHR30069:SF29">
    <property type="entry name" value="HEMOGLOBIN AND HEMOGLOBIN-HAPTOGLOBIN-BINDING PROTEIN 1-RELATED"/>
    <property type="match status" value="1"/>
</dbReference>
<keyword evidence="5" id="KW-0732">Signal</keyword>
<dbReference type="InterPro" id="IPR037066">
    <property type="entry name" value="Plug_dom_sf"/>
</dbReference>
<dbReference type="InterPro" id="IPR039426">
    <property type="entry name" value="TonB-dep_rcpt-like"/>
</dbReference>
<proteinExistence type="inferred from homology"/>
<dbReference type="InterPro" id="IPR036942">
    <property type="entry name" value="Beta-barrel_TonB_sf"/>
</dbReference>
<keyword evidence="4" id="KW-0812">Transmembrane</keyword>
<evidence type="ECO:0000259" key="11">
    <source>
        <dbReference type="Pfam" id="PF00593"/>
    </source>
</evidence>
<dbReference type="Pfam" id="PF07715">
    <property type="entry name" value="Plug"/>
    <property type="match status" value="1"/>
</dbReference>
<evidence type="ECO:0000256" key="4">
    <source>
        <dbReference type="ARBA" id="ARBA00022692"/>
    </source>
</evidence>
<gene>
    <name evidence="13" type="ORF">EQY75_02070</name>
</gene>
<evidence type="ECO:0000256" key="2">
    <source>
        <dbReference type="ARBA" id="ARBA00022448"/>
    </source>
</evidence>
<feature type="domain" description="TonB-dependent receptor plug" evidence="12">
    <location>
        <begin position="130"/>
        <end position="223"/>
    </location>
</feature>
<protein>
    <submittedName>
        <fullName evidence="13">TonB-dependent receptor</fullName>
    </submittedName>
</protein>
<keyword evidence="9" id="KW-0998">Cell outer membrane</keyword>
<evidence type="ECO:0000256" key="10">
    <source>
        <dbReference type="RuleBase" id="RU003357"/>
    </source>
</evidence>
<dbReference type="GO" id="GO:0009279">
    <property type="term" value="C:cell outer membrane"/>
    <property type="evidence" value="ECO:0007669"/>
    <property type="project" value="UniProtKB-SubCell"/>
</dbReference>